<comment type="function">
    <text evidence="4">Produces ATP from ADP in the presence of a proton gradient across the membrane. The V-type beta chain is a regulatory subunit.</text>
</comment>
<proteinExistence type="inferred from homology"/>
<dbReference type="InterPro" id="IPR022879">
    <property type="entry name" value="V-ATPase_su_B/beta"/>
</dbReference>
<reference evidence="8" key="2">
    <citation type="submission" date="2011-06" db="EMBL/GenBank/DDBJ databases">
        <title>The complete genome of Flexistipes sinusarabici DSM 4947.</title>
        <authorList>
            <person name="Lucas S."/>
            <person name="Han J."/>
            <person name="Lapidus A."/>
            <person name="Bruce D."/>
            <person name="Goodwin L."/>
            <person name="Pitluck S."/>
            <person name="Peters L."/>
            <person name="Kyrpides N."/>
            <person name="Mavromatis K."/>
            <person name="Ivanova N."/>
            <person name="Mikhailova N."/>
            <person name="Chertkov O."/>
            <person name="Detter J.C."/>
            <person name="Tapia R."/>
            <person name="Han C."/>
            <person name="Land M."/>
            <person name="Hauser L."/>
            <person name="Markowitz V."/>
            <person name="Cheng J.-F."/>
            <person name="Hugenholtz P."/>
            <person name="Woyke T."/>
            <person name="Wu D."/>
            <person name="Spring S."/>
            <person name="Schroeder M."/>
            <person name="Brambilla E."/>
            <person name="Klenk H.-P."/>
            <person name="Eisen J.A."/>
        </authorList>
    </citation>
    <scope>NUCLEOTIDE SEQUENCE [LARGE SCALE GENOMIC DNA]</scope>
    <source>
        <strain evidence="8">DSM 4947 / MAS 10</strain>
    </source>
</reference>
<dbReference type="GO" id="GO:0005524">
    <property type="term" value="F:ATP binding"/>
    <property type="evidence" value="ECO:0007669"/>
    <property type="project" value="InterPro"/>
</dbReference>
<dbReference type="AlphaFoldDB" id="F8E6W4"/>
<evidence type="ECO:0000313" key="8">
    <source>
        <dbReference type="Proteomes" id="UP000006621"/>
    </source>
</evidence>
<dbReference type="Gene3D" id="3.40.50.12240">
    <property type="match status" value="1"/>
</dbReference>
<dbReference type="RefSeq" id="WP_013885264.1">
    <property type="nucleotide sequence ID" value="NC_015672.1"/>
</dbReference>
<dbReference type="OrthoDB" id="9802718at2"/>
<dbReference type="HOGENOM" id="CLU_022916_0_0_0"/>
<dbReference type="STRING" id="717231.Flexsi_0053"/>
<protein>
    <submittedName>
        <fullName evidence="7">H+transporting two-sector ATPase alpha/beta subunit central region</fullName>
    </submittedName>
</protein>
<dbReference type="InterPro" id="IPR000194">
    <property type="entry name" value="ATPase_F1/V1/A1_a/bsu_nucl-bd"/>
</dbReference>
<dbReference type="PANTHER" id="PTHR43389">
    <property type="entry name" value="V-TYPE PROTON ATPASE SUBUNIT B"/>
    <property type="match status" value="1"/>
</dbReference>
<comment type="similarity">
    <text evidence="1">Belongs to the ATPase alpha/beta chains family.</text>
</comment>
<evidence type="ECO:0000313" key="7">
    <source>
        <dbReference type="EMBL" id="AEI13750.1"/>
    </source>
</evidence>
<dbReference type="InterPro" id="IPR020003">
    <property type="entry name" value="ATPase_a/bsu_AS"/>
</dbReference>
<evidence type="ECO:0000256" key="4">
    <source>
        <dbReference type="ARBA" id="ARBA00059599"/>
    </source>
</evidence>
<evidence type="ECO:0000256" key="3">
    <source>
        <dbReference type="ARBA" id="ARBA00023065"/>
    </source>
</evidence>
<dbReference type="Proteomes" id="UP000006621">
    <property type="component" value="Chromosome"/>
</dbReference>
<evidence type="ECO:0000259" key="6">
    <source>
        <dbReference type="Pfam" id="PF22919"/>
    </source>
</evidence>
<gene>
    <name evidence="7" type="ordered locus">Flexsi_0053</name>
</gene>
<dbReference type="KEGG" id="fsi:Flexsi_0053"/>
<dbReference type="InterPro" id="IPR055190">
    <property type="entry name" value="ATP-synt_VA_C"/>
</dbReference>
<name>F8E6W4_FLESM</name>
<dbReference type="InterPro" id="IPR027417">
    <property type="entry name" value="P-loop_NTPase"/>
</dbReference>
<dbReference type="GO" id="GO:0006811">
    <property type="term" value="P:monoatomic ion transport"/>
    <property type="evidence" value="ECO:0007669"/>
    <property type="project" value="UniProtKB-KW"/>
</dbReference>
<dbReference type="PROSITE" id="PS00152">
    <property type="entry name" value="ATPASE_ALPHA_BETA"/>
    <property type="match status" value="1"/>
</dbReference>
<reference evidence="7 8" key="1">
    <citation type="journal article" date="2011" name="Stand. Genomic Sci.">
        <title>Genome sequence of the moderately thermophilic halophile Flexistipes sinusarabici strain (MAS10).</title>
        <authorList>
            <person name="Lapidus A."/>
            <person name="Chertkov O."/>
            <person name="Nolan M."/>
            <person name="Lucas S."/>
            <person name="Hammon N."/>
            <person name="Deshpande S."/>
            <person name="Cheng J.F."/>
            <person name="Tapia R."/>
            <person name="Han C."/>
            <person name="Goodwin L."/>
            <person name="Pitluck S."/>
            <person name="Liolios K."/>
            <person name="Pagani I."/>
            <person name="Ivanova N."/>
            <person name="Huntemann M."/>
            <person name="Mavromatis K."/>
            <person name="Mikhailova N."/>
            <person name="Pati A."/>
            <person name="Chen A."/>
            <person name="Palaniappan K."/>
            <person name="Land M."/>
            <person name="Hauser L."/>
            <person name="Brambilla E.M."/>
            <person name="Rohde M."/>
            <person name="Abt B."/>
            <person name="Spring S."/>
            <person name="Goker M."/>
            <person name="Bristow J."/>
            <person name="Eisen J.A."/>
            <person name="Markowitz V."/>
            <person name="Hugenholtz P."/>
            <person name="Kyrpides N.C."/>
            <person name="Klenk H.P."/>
            <person name="Woyke T."/>
        </authorList>
    </citation>
    <scope>NUCLEOTIDE SEQUENCE [LARGE SCALE GENOMIC DNA]</scope>
    <source>
        <strain evidence="8">DSM 4947 / MAS 10</strain>
    </source>
</reference>
<keyword evidence="8" id="KW-1185">Reference proteome</keyword>
<dbReference type="PANTHER" id="PTHR43389:SF4">
    <property type="entry name" value="V-TYPE PROTON ATPASE SUBUNIT B"/>
    <property type="match status" value="1"/>
</dbReference>
<dbReference type="Pfam" id="PF22919">
    <property type="entry name" value="ATP-synt_VA_C"/>
    <property type="match status" value="1"/>
</dbReference>
<dbReference type="eggNOG" id="COG1156">
    <property type="taxonomic scope" value="Bacteria"/>
</dbReference>
<dbReference type="NCBIfam" id="NF003235">
    <property type="entry name" value="PRK04196.1"/>
    <property type="match status" value="1"/>
</dbReference>
<feature type="domain" description="ATP synthase A/B type C-terminal" evidence="6">
    <location>
        <begin position="356"/>
        <end position="431"/>
    </location>
</feature>
<feature type="domain" description="ATPase F1/V1/A1 complex alpha/beta subunit nucleotide-binding" evidence="5">
    <location>
        <begin position="135"/>
        <end position="351"/>
    </location>
</feature>
<dbReference type="EMBL" id="CP002858">
    <property type="protein sequence ID" value="AEI13750.1"/>
    <property type="molecule type" value="Genomic_DNA"/>
</dbReference>
<accession>F8E6W4</accession>
<evidence type="ECO:0000256" key="2">
    <source>
        <dbReference type="ARBA" id="ARBA00022448"/>
    </source>
</evidence>
<keyword evidence="2" id="KW-0813">Transport</keyword>
<evidence type="ECO:0000259" key="5">
    <source>
        <dbReference type="Pfam" id="PF00006"/>
    </source>
</evidence>
<sequence>MRLSNHVYRTVEEISGQLIFVEGVSRAKIGELVKIIDKTGNVETDAEVLQVEGDRVMLQLVDLPLGMQKKSATAIFTDKISKVPVSEKMINRFFSGSMQPLDDMPMFVREKDIPVTGYVINPVARKSPEDMVKTGFSFIDGLNTLVMGQKLPIFSLSGLPSARVVVDIINNAFGEESESDSLIVFAALGLSYYESEYYMNNIKDSATDNICFLNMADDPLIERLLTPRYALSTAEYFAYEKKKNVLVIIADITNYCEALREISALREELPGRRGYPGYMYSDLASIYERAGRVKGMEGSVTLLPVLTVPEDDITHPIADLTGYITEGQIVFSRDMQQAGVYPPVDILKSLSRLMQKGMKSDEHKKITKGIFSNYAKGCKLRQMESIVGREGMSKEDINLLNFADTVENQFLHQEGKRSLEETLGIGDKILKEAGLR</sequence>
<dbReference type="SUPFAM" id="SSF52540">
    <property type="entry name" value="P-loop containing nucleoside triphosphate hydrolases"/>
    <property type="match status" value="1"/>
</dbReference>
<dbReference type="Pfam" id="PF00006">
    <property type="entry name" value="ATP-synt_ab"/>
    <property type="match status" value="1"/>
</dbReference>
<organism evidence="7 8">
    <name type="scientific">Flexistipes sinusarabici (strain ATCC 49648 / DSM 4947 / MAS 10)</name>
    <dbReference type="NCBI Taxonomy" id="717231"/>
    <lineage>
        <taxon>Bacteria</taxon>
        <taxon>Pseudomonadati</taxon>
        <taxon>Deferribacterota</taxon>
        <taxon>Deferribacteres</taxon>
        <taxon>Deferribacterales</taxon>
        <taxon>Flexistipitaceae</taxon>
        <taxon>Flexistipes</taxon>
    </lineage>
</organism>
<dbReference type="CDD" id="cd01135">
    <property type="entry name" value="V_A-ATPase_B"/>
    <property type="match status" value="1"/>
</dbReference>
<evidence type="ECO:0000256" key="1">
    <source>
        <dbReference type="ARBA" id="ARBA00008936"/>
    </source>
</evidence>
<keyword evidence="3" id="KW-0406">Ion transport</keyword>